<reference evidence="2" key="1">
    <citation type="submission" date="2020-07" db="EMBL/GenBank/DDBJ databases">
        <authorList>
            <person name="Camacho E."/>
        </authorList>
    </citation>
    <scope>NUCLEOTIDE SEQUENCE</scope>
    <source>
        <strain evidence="2">MPO218</strain>
    </source>
</reference>
<feature type="region of interest" description="Disordered" evidence="1">
    <location>
        <begin position="108"/>
        <end position="178"/>
    </location>
</feature>
<dbReference type="RefSeq" id="WP_208631628.1">
    <property type="nucleotide sequence ID" value="NZ_CP059319.1"/>
</dbReference>
<sequence>MSSEALSWAIRARIEKSSTKNLLMIVADLANHVTGEVFASLGYLQDATGLSKRTVLAALDELATPIEHGGLGILERTDERKGATNQIPVYLFHMRPEIPAIPKAAVRKSGAKTTPFPKQVQKRPETGDILHGEEVQKRTTEPSKGNQEEEIAPPSPNGEGTPHGMIDLFGNPVDPEPEQPIEHFVMERWAELKAAVPVIPGITVLSQARLKTIHARDADAASAGAKLGISPREVWVRVFEAIPRSGWLCGRNPPGPNYSKPHVTDIDEVLRPLEFLKILEGAHDDRPGSRPQKYDPDSGRSYGPVEQASRSVLADRRARRAESRERGYPGRGAGVDHPRLSHNPG</sequence>
<feature type="compositionally biased region" description="Basic and acidic residues" evidence="1">
    <location>
        <begin position="122"/>
        <end position="141"/>
    </location>
</feature>
<dbReference type="Proteomes" id="UP000664914">
    <property type="component" value="Chromosome"/>
</dbReference>
<organism evidence="2 3">
    <name type="scientific">Rhizorhabdus wittichii</name>
    <dbReference type="NCBI Taxonomy" id="160791"/>
    <lineage>
        <taxon>Bacteria</taxon>
        <taxon>Pseudomonadati</taxon>
        <taxon>Pseudomonadota</taxon>
        <taxon>Alphaproteobacteria</taxon>
        <taxon>Sphingomonadales</taxon>
        <taxon>Sphingomonadaceae</taxon>
        <taxon>Rhizorhabdus</taxon>
    </lineage>
</organism>
<accession>A0A975D006</accession>
<evidence type="ECO:0000256" key="1">
    <source>
        <dbReference type="SAM" id="MobiDB-lite"/>
    </source>
</evidence>
<gene>
    <name evidence="2" type="ORF">HRJ34_14820</name>
</gene>
<name>A0A975D006_9SPHN</name>
<feature type="region of interest" description="Disordered" evidence="1">
    <location>
        <begin position="280"/>
        <end position="345"/>
    </location>
</feature>
<protein>
    <submittedName>
        <fullName evidence="2">Helix-turn-helix domain-containing protein</fullName>
    </submittedName>
</protein>
<dbReference type="EMBL" id="CP059319">
    <property type="protein sequence ID" value="QTH19646.1"/>
    <property type="molecule type" value="Genomic_DNA"/>
</dbReference>
<feature type="compositionally biased region" description="Basic and acidic residues" evidence="1">
    <location>
        <begin position="313"/>
        <end position="339"/>
    </location>
</feature>
<proteinExistence type="predicted"/>
<dbReference type="Pfam" id="PF13730">
    <property type="entry name" value="HTH_36"/>
    <property type="match status" value="1"/>
</dbReference>
<dbReference type="AlphaFoldDB" id="A0A975D006"/>
<feature type="compositionally biased region" description="Basic and acidic residues" evidence="1">
    <location>
        <begin position="280"/>
        <end position="298"/>
    </location>
</feature>
<evidence type="ECO:0000313" key="2">
    <source>
        <dbReference type="EMBL" id="QTH19646.1"/>
    </source>
</evidence>
<reference evidence="2" key="2">
    <citation type="submission" date="2021-04" db="EMBL/GenBank/DDBJ databases">
        <title>Isolation and genomic analysis of the ibuprofen-degrading bacterium Sphingomonas strain MPO218.</title>
        <authorList>
            <person name="Aulestia M."/>
            <person name="Flores A."/>
            <person name="Mangas E.L."/>
            <person name="Perez-Pulido A.J."/>
            <person name="Santero E."/>
            <person name="Camacho E.M."/>
        </authorList>
    </citation>
    <scope>NUCLEOTIDE SEQUENCE</scope>
    <source>
        <strain evidence="2">MPO218</strain>
    </source>
</reference>
<evidence type="ECO:0000313" key="3">
    <source>
        <dbReference type="Proteomes" id="UP000664914"/>
    </source>
</evidence>